<dbReference type="InterPro" id="IPR031778">
    <property type="entry name" value="Sortilin_N"/>
</dbReference>
<evidence type="ECO:0000313" key="4">
    <source>
        <dbReference type="EMBL" id="OGZ35400.1"/>
    </source>
</evidence>
<dbReference type="Pfam" id="PF15902">
    <property type="entry name" value="Sortilin-Vps10"/>
    <property type="match status" value="1"/>
</dbReference>
<evidence type="ECO:0000313" key="5">
    <source>
        <dbReference type="Proteomes" id="UP000176974"/>
    </source>
</evidence>
<organism evidence="4 5">
    <name type="scientific">Candidatus Portnoybacteria bacterium RIFCSPHIGHO2_01_FULL_40_12b</name>
    <dbReference type="NCBI Taxonomy" id="1801994"/>
    <lineage>
        <taxon>Bacteria</taxon>
        <taxon>Candidatus Portnoyibacteriota</taxon>
    </lineage>
</organism>
<gene>
    <name evidence="4" type="ORF">A2815_01670</name>
</gene>
<dbReference type="InterPro" id="IPR015943">
    <property type="entry name" value="WD40/YVTN_repeat-like_dom_sf"/>
</dbReference>
<evidence type="ECO:0000259" key="3">
    <source>
        <dbReference type="Pfam" id="PF15902"/>
    </source>
</evidence>
<keyword evidence="2" id="KW-0732">Signal</keyword>
<reference evidence="4 5" key="1">
    <citation type="journal article" date="2016" name="Nat. Commun.">
        <title>Thousands of microbial genomes shed light on interconnected biogeochemical processes in an aquifer system.</title>
        <authorList>
            <person name="Anantharaman K."/>
            <person name="Brown C.T."/>
            <person name="Hug L.A."/>
            <person name="Sharon I."/>
            <person name="Castelle C.J."/>
            <person name="Probst A.J."/>
            <person name="Thomas B.C."/>
            <person name="Singh A."/>
            <person name="Wilkins M.J."/>
            <person name="Karaoz U."/>
            <person name="Brodie E.L."/>
            <person name="Williams K.H."/>
            <person name="Hubbard S.S."/>
            <person name="Banfield J.F."/>
        </authorList>
    </citation>
    <scope>NUCLEOTIDE SEQUENCE [LARGE SCALE GENOMIC DNA]</scope>
</reference>
<feature type="chain" id="PRO_5009582852" description="Sortilin N-terminal domain-containing protein" evidence="2">
    <location>
        <begin position="24"/>
        <end position="351"/>
    </location>
</feature>
<comment type="caution">
    <text evidence="4">The sequence shown here is derived from an EMBL/GenBank/DDBJ whole genome shotgun (WGS) entry which is preliminary data.</text>
</comment>
<dbReference type="Proteomes" id="UP000176974">
    <property type="component" value="Unassembled WGS sequence"/>
</dbReference>
<evidence type="ECO:0000256" key="1">
    <source>
        <dbReference type="ARBA" id="ARBA00022737"/>
    </source>
</evidence>
<dbReference type="EMBL" id="MHMY01000011">
    <property type="protein sequence ID" value="OGZ35400.1"/>
    <property type="molecule type" value="Genomic_DNA"/>
</dbReference>
<proteinExistence type="predicted"/>
<dbReference type="PANTHER" id="PTHR43739">
    <property type="entry name" value="XYLOGLUCANASE (EUROFUNG)"/>
    <property type="match status" value="1"/>
</dbReference>
<dbReference type="SUPFAM" id="SSF110296">
    <property type="entry name" value="Oligoxyloglucan reducing end-specific cellobiohydrolase"/>
    <property type="match status" value="2"/>
</dbReference>
<dbReference type="Gene3D" id="2.130.10.10">
    <property type="entry name" value="YVTN repeat-like/Quinoprotein amine dehydrogenase"/>
    <property type="match status" value="4"/>
</dbReference>
<dbReference type="InterPro" id="IPR052025">
    <property type="entry name" value="Xyloglucanase_GH74"/>
</dbReference>
<feature type="domain" description="Sortilin N-terminal" evidence="3">
    <location>
        <begin position="177"/>
        <end position="258"/>
    </location>
</feature>
<evidence type="ECO:0000256" key="2">
    <source>
        <dbReference type="SAM" id="SignalP"/>
    </source>
</evidence>
<dbReference type="AlphaFoldDB" id="A0A1G2FCP3"/>
<protein>
    <recommendedName>
        <fullName evidence="3">Sortilin N-terminal domain-containing protein</fullName>
    </recommendedName>
</protein>
<sequence length="351" mass="38949">MKKNTFLTIVPIFAFLAVFPFQCGSVQDAGVFKSQNKGETWERKVNIDNKSSIGAVEILTIALDPQDSKIIYLGTRANGLYKSKDAGDAWAKVEDKNGVLSSRANVYDIAIDAQNPRRIYIGTYQDKKGRVFRSQDAGESWEEVYIVSKEKFAVFAVAADNYDSSVVYMGTAQGGFLKSADYGKSWESLKWFDDVISDIVINPRDTRIVYVSTFKKGIYITADKGLTWQSLEKSLKPFKEAERVEKIVIDPQRPNIIYAGSQFGLLRSNDGGANWQAVNVIIPPQSIPILSLAVNPQNTNHLYYGAGSVLYRSLDQGENWTVHSLSSSKIIKTILVDPVNPDVVYVGMGGE</sequence>
<dbReference type="GO" id="GO:0010411">
    <property type="term" value="P:xyloglucan metabolic process"/>
    <property type="evidence" value="ECO:0007669"/>
    <property type="project" value="TreeGrafter"/>
</dbReference>
<accession>A0A1G2FCP3</accession>
<keyword evidence="1" id="KW-0677">Repeat</keyword>
<name>A0A1G2FCP3_9BACT</name>
<dbReference type="PANTHER" id="PTHR43739:SF5">
    <property type="entry name" value="EXO-ALPHA-SIALIDASE"/>
    <property type="match status" value="1"/>
</dbReference>
<feature type="signal peptide" evidence="2">
    <location>
        <begin position="1"/>
        <end position="23"/>
    </location>
</feature>